<dbReference type="STRING" id="354355.SAMN05660816_03193"/>
<comment type="caution">
    <text evidence="1">The sequence shown here is derived from an EMBL/GenBank/DDBJ whole genome shotgun (WGS) entry which is preliminary data.</text>
</comment>
<accession>A0A1V9EA29</accession>
<evidence type="ECO:0000313" key="1">
    <source>
        <dbReference type="EMBL" id="OQP42987.1"/>
    </source>
</evidence>
<proteinExistence type="predicted"/>
<dbReference type="Proteomes" id="UP000192610">
    <property type="component" value="Unassembled WGS sequence"/>
</dbReference>
<organism evidence="1 2">
    <name type="scientific">Niastella yeongjuensis</name>
    <dbReference type="NCBI Taxonomy" id="354355"/>
    <lineage>
        <taxon>Bacteria</taxon>
        <taxon>Pseudomonadati</taxon>
        <taxon>Bacteroidota</taxon>
        <taxon>Chitinophagia</taxon>
        <taxon>Chitinophagales</taxon>
        <taxon>Chitinophagaceae</taxon>
        <taxon>Niastella</taxon>
    </lineage>
</organism>
<dbReference type="EMBL" id="LVXG01000056">
    <property type="protein sequence ID" value="OQP42987.1"/>
    <property type="molecule type" value="Genomic_DNA"/>
</dbReference>
<sequence length="98" mass="11282">MGNIPGYGSRRLVIVMAAILKFHNKTAHCRWLYQESDYVKTATLLKNKIDFQLLVLWLLLRTYSSVGSENNGNVSVKKGSRPYTKQVFIITDRVYETL</sequence>
<protein>
    <submittedName>
        <fullName evidence="1">Uncharacterized protein</fullName>
    </submittedName>
</protein>
<evidence type="ECO:0000313" key="2">
    <source>
        <dbReference type="Proteomes" id="UP000192610"/>
    </source>
</evidence>
<dbReference type="AlphaFoldDB" id="A0A1V9EA29"/>
<gene>
    <name evidence="1" type="ORF">A4H97_12625</name>
</gene>
<keyword evidence="2" id="KW-1185">Reference proteome</keyword>
<reference evidence="2" key="1">
    <citation type="submission" date="2016-04" db="EMBL/GenBank/DDBJ databases">
        <authorList>
            <person name="Chen L."/>
            <person name="Zhuang W."/>
            <person name="Wang G."/>
        </authorList>
    </citation>
    <scope>NUCLEOTIDE SEQUENCE [LARGE SCALE GENOMIC DNA]</scope>
    <source>
        <strain evidence="2">17621</strain>
    </source>
</reference>
<name>A0A1V9EA29_9BACT</name>